<evidence type="ECO:0000256" key="1">
    <source>
        <dbReference type="ARBA" id="ARBA00022729"/>
    </source>
</evidence>
<keyword evidence="6" id="KW-1185">Reference proteome</keyword>
<evidence type="ECO:0000259" key="4">
    <source>
        <dbReference type="Pfam" id="PF26580"/>
    </source>
</evidence>
<protein>
    <recommendedName>
        <fullName evidence="4">Low molecular weight antigen MTB12-like C-terminal domain-containing protein</fullName>
    </recommendedName>
</protein>
<keyword evidence="1 3" id="KW-0732">Signal</keyword>
<evidence type="ECO:0000313" key="6">
    <source>
        <dbReference type="Proteomes" id="UP001595975"/>
    </source>
</evidence>
<evidence type="ECO:0000256" key="3">
    <source>
        <dbReference type="SAM" id="SignalP"/>
    </source>
</evidence>
<gene>
    <name evidence="5" type="ORF">ACFP3U_04595</name>
</gene>
<dbReference type="RefSeq" id="WP_380223858.1">
    <property type="nucleotide sequence ID" value="NZ_JBHSOF010000003.1"/>
</dbReference>
<dbReference type="Pfam" id="PF26580">
    <property type="entry name" value="Mtb12_C"/>
    <property type="match status" value="1"/>
</dbReference>
<accession>A0ABW0X138</accession>
<feature type="signal peptide" evidence="3">
    <location>
        <begin position="1"/>
        <end position="33"/>
    </location>
</feature>
<dbReference type="InterPro" id="IPR058644">
    <property type="entry name" value="Mtb12-like_C"/>
</dbReference>
<organism evidence="5 6">
    <name type="scientific">Kitasatospora misakiensis</name>
    <dbReference type="NCBI Taxonomy" id="67330"/>
    <lineage>
        <taxon>Bacteria</taxon>
        <taxon>Bacillati</taxon>
        <taxon>Actinomycetota</taxon>
        <taxon>Actinomycetes</taxon>
        <taxon>Kitasatosporales</taxon>
        <taxon>Streptomycetaceae</taxon>
        <taxon>Kitasatospora</taxon>
    </lineage>
</organism>
<comment type="caution">
    <text evidence="5">The sequence shown here is derived from an EMBL/GenBank/DDBJ whole genome shotgun (WGS) entry which is preliminary data.</text>
</comment>
<proteinExistence type="inferred from homology"/>
<evidence type="ECO:0000256" key="2">
    <source>
        <dbReference type="ARBA" id="ARBA00093774"/>
    </source>
</evidence>
<name>A0ABW0X138_9ACTN</name>
<evidence type="ECO:0000313" key="5">
    <source>
        <dbReference type="EMBL" id="MFC5662260.1"/>
    </source>
</evidence>
<feature type="domain" description="Low molecular weight antigen MTB12-like C-terminal" evidence="4">
    <location>
        <begin position="76"/>
        <end position="184"/>
    </location>
</feature>
<dbReference type="PROSITE" id="PS51257">
    <property type="entry name" value="PROKAR_LIPOPROTEIN"/>
    <property type="match status" value="1"/>
</dbReference>
<sequence>MHVRQSGPRRVGGPVLRSVSALLALLLAGTAAACSSTSNSSAGSSASASASAPASASAATSSASASAGATAPADPATAKTEITTNWQKFFDPTTPIPEKASLLQNGDVLLPVLEGFAQDPRVGQVKARVTDVSFTSPTEATVTYELSLQGTVIEPAATGKAVLDNGVWKVSRSSLCGLLVQAAGTGGTPIPGCS</sequence>
<reference evidence="6" key="1">
    <citation type="journal article" date="2019" name="Int. J. Syst. Evol. Microbiol.">
        <title>The Global Catalogue of Microorganisms (GCM) 10K type strain sequencing project: providing services to taxonomists for standard genome sequencing and annotation.</title>
        <authorList>
            <consortium name="The Broad Institute Genomics Platform"/>
            <consortium name="The Broad Institute Genome Sequencing Center for Infectious Disease"/>
            <person name="Wu L."/>
            <person name="Ma J."/>
        </authorList>
    </citation>
    <scope>NUCLEOTIDE SEQUENCE [LARGE SCALE GENOMIC DNA]</scope>
    <source>
        <strain evidence="6">CGMCC 4.1437</strain>
    </source>
</reference>
<dbReference type="Proteomes" id="UP001595975">
    <property type="component" value="Unassembled WGS sequence"/>
</dbReference>
<feature type="chain" id="PRO_5046792639" description="Low molecular weight antigen MTB12-like C-terminal domain-containing protein" evidence="3">
    <location>
        <begin position="34"/>
        <end position="194"/>
    </location>
</feature>
<comment type="similarity">
    <text evidence="2">Belongs to the MTB12 family.</text>
</comment>
<dbReference type="EMBL" id="JBHSOF010000003">
    <property type="protein sequence ID" value="MFC5662260.1"/>
    <property type="molecule type" value="Genomic_DNA"/>
</dbReference>